<proteinExistence type="predicted"/>
<dbReference type="Proteomes" id="UP001604002">
    <property type="component" value="Unassembled WGS sequence"/>
</dbReference>
<organism evidence="2 3">
    <name type="scientific">Xanthobacter oligotrophicus</name>
    <dbReference type="NCBI Taxonomy" id="2607286"/>
    <lineage>
        <taxon>Bacteria</taxon>
        <taxon>Pseudomonadati</taxon>
        <taxon>Pseudomonadota</taxon>
        <taxon>Alphaproteobacteria</taxon>
        <taxon>Hyphomicrobiales</taxon>
        <taxon>Xanthobacteraceae</taxon>
        <taxon>Xanthobacter</taxon>
    </lineage>
</organism>
<dbReference type="Pfam" id="PF09356">
    <property type="entry name" value="Phage_BR0599"/>
    <property type="match status" value="1"/>
</dbReference>
<evidence type="ECO:0000313" key="3">
    <source>
        <dbReference type="Proteomes" id="UP001604002"/>
    </source>
</evidence>
<dbReference type="InterPro" id="IPR011928">
    <property type="entry name" value="Phage_phiJL001_Gp84"/>
</dbReference>
<evidence type="ECO:0000259" key="1">
    <source>
        <dbReference type="Pfam" id="PF09356"/>
    </source>
</evidence>
<sequence length="296" mass="30881">MRTLPSALAAHMASGATTLCHAWRVTRRDGLVTGFTDHDRDLAVDGVTCKAASGISGSQSTLAAGLAVTGAEVSGALSHDALSEDDLVAGLYDGASIDLLLVNWQDPGQHLLLRRGTIGEVRAQDGVFTAEIRSLSDGLNQTRGRLLSSTCDADLGDARCGVDLTLPAHGANATVVAVEGALSLRVSGLPTFEKAAFARGRARFSSGANTGFVTEVKAHLVDAEGVLLRLWQRPTFAVAEGDVIVLTAGCDKQFSTCRDRFANALNFRGFPHMPGNDFVISVAIAGEGGYDGSLLE</sequence>
<evidence type="ECO:0000313" key="2">
    <source>
        <dbReference type="EMBL" id="MFG1371785.1"/>
    </source>
</evidence>
<gene>
    <name evidence="2" type="ORF">V5F32_06400</name>
</gene>
<feature type="domain" description="Bacteriophage phiJL001 Gp84 C-terminal" evidence="1">
    <location>
        <begin position="196"/>
        <end position="277"/>
    </location>
</feature>
<accession>A0ABW6ZST8</accession>
<comment type="caution">
    <text evidence="2">The sequence shown here is derived from an EMBL/GenBank/DDBJ whole genome shotgun (WGS) entry which is preliminary data.</text>
</comment>
<dbReference type="EMBL" id="JBAFVH010000003">
    <property type="protein sequence ID" value="MFG1371785.1"/>
    <property type="molecule type" value="Genomic_DNA"/>
</dbReference>
<protein>
    <submittedName>
        <fullName evidence="2">DUF2163 domain-containing protein</fullName>
    </submittedName>
</protein>
<reference evidence="2 3" key="1">
    <citation type="submission" date="2024-02" db="EMBL/GenBank/DDBJ databases">
        <title>Expansion and revision of Xanthobacter and proposal of Roseixanthobacter gen. nov.</title>
        <authorList>
            <person name="Soltysiak M.P.M."/>
            <person name="Jalihal A."/>
            <person name="Ory A."/>
            <person name="Chrisophersen C."/>
            <person name="Lee A.D."/>
            <person name="Boulton J."/>
            <person name="Springer M."/>
        </authorList>
    </citation>
    <scope>NUCLEOTIDE SEQUENCE [LARGE SCALE GENOMIC DNA]</scope>
    <source>
        <strain evidence="2 3">23A</strain>
    </source>
</reference>
<dbReference type="Pfam" id="PF09931">
    <property type="entry name" value="Phage_phiJL001_Gp84_N"/>
    <property type="match status" value="1"/>
</dbReference>
<name>A0ABW6ZST8_9HYPH</name>
<keyword evidence="3" id="KW-1185">Reference proteome</keyword>
<dbReference type="RefSeq" id="WP_393991739.1">
    <property type="nucleotide sequence ID" value="NZ_JBAFVH010000003.1"/>
</dbReference>
<dbReference type="InterPro" id="IPR018964">
    <property type="entry name" value="Phage_phiJL001_Gp84_C"/>
</dbReference>
<dbReference type="NCBIfam" id="TIGR02218">
    <property type="entry name" value="phg_TIGR02218"/>
    <property type="match status" value="1"/>
</dbReference>